<comment type="caution">
    <text evidence="1">The sequence shown here is derived from an EMBL/GenBank/DDBJ whole genome shotgun (WGS) entry which is preliminary data.</text>
</comment>
<gene>
    <name evidence="1" type="ORF">ABIC55_004261</name>
</gene>
<accession>A0ABV2KDI3</accession>
<name>A0ABV2KDI3_SPOPS</name>
<protein>
    <submittedName>
        <fullName evidence="1">Uncharacterized protein</fullName>
    </submittedName>
</protein>
<dbReference type="EMBL" id="JBEPME010000008">
    <property type="protein sequence ID" value="MET3659141.1"/>
    <property type="molecule type" value="Genomic_DNA"/>
</dbReference>
<organism evidence="1 2">
    <name type="scientific">Sporosarcina psychrophila</name>
    <name type="common">Bacillus psychrophilus</name>
    <dbReference type="NCBI Taxonomy" id="1476"/>
    <lineage>
        <taxon>Bacteria</taxon>
        <taxon>Bacillati</taxon>
        <taxon>Bacillota</taxon>
        <taxon>Bacilli</taxon>
        <taxon>Bacillales</taxon>
        <taxon>Caryophanaceae</taxon>
        <taxon>Sporosarcina</taxon>
    </lineage>
</organism>
<evidence type="ECO:0000313" key="1">
    <source>
        <dbReference type="EMBL" id="MET3659141.1"/>
    </source>
</evidence>
<reference evidence="1 2" key="1">
    <citation type="submission" date="2024-06" db="EMBL/GenBank/DDBJ databases">
        <title>Sorghum-associated microbial communities from plants grown in Nebraska, USA.</title>
        <authorList>
            <person name="Schachtman D."/>
        </authorList>
    </citation>
    <scope>NUCLEOTIDE SEQUENCE [LARGE SCALE GENOMIC DNA]</scope>
    <source>
        <strain evidence="1 2">1288</strain>
    </source>
</reference>
<keyword evidence="2" id="KW-1185">Reference proteome</keyword>
<sequence>MIITLFLWGLGLTAIAAVIVTIIKEIDGSIGRGKAKKTLENVLVEHKIVDYYWEQFEDGQILLHDRTYGSFYVIGSNGGAIGMWYTNILNVELVIDDSVAYQSSLTSATGRAIVGDVLAGGVGAIIGGVTGKKNSRKVVHRVEMILSFNSSDYPYSKITLLDSQQGEEISGYAYETAYAKGLQWSRRVSALLK</sequence>
<dbReference type="Proteomes" id="UP001549104">
    <property type="component" value="Unassembled WGS sequence"/>
</dbReference>
<dbReference type="RefSeq" id="WP_354314658.1">
    <property type="nucleotide sequence ID" value="NZ_JBEPME010000008.1"/>
</dbReference>
<evidence type="ECO:0000313" key="2">
    <source>
        <dbReference type="Proteomes" id="UP001549104"/>
    </source>
</evidence>
<proteinExistence type="predicted"/>